<accession>A0A2P5FWT1</accession>
<reference evidence="3" key="1">
    <citation type="submission" date="2016-06" db="EMBL/GenBank/DDBJ databases">
        <title>Parallel loss of symbiosis genes in relatives of nitrogen-fixing non-legume Parasponia.</title>
        <authorList>
            <person name="Van Velzen R."/>
            <person name="Holmer R."/>
            <person name="Bu F."/>
            <person name="Rutten L."/>
            <person name="Van Zeijl A."/>
            <person name="Liu W."/>
            <person name="Santuari L."/>
            <person name="Cao Q."/>
            <person name="Sharma T."/>
            <person name="Shen D."/>
            <person name="Roswanjaya Y."/>
            <person name="Wardhani T."/>
            <person name="Kalhor M.S."/>
            <person name="Jansen J."/>
            <person name="Van den Hoogen J."/>
            <person name="Gungor B."/>
            <person name="Hartog M."/>
            <person name="Hontelez J."/>
            <person name="Verver J."/>
            <person name="Yang W.-C."/>
            <person name="Schijlen E."/>
            <person name="Repin R."/>
            <person name="Schilthuizen M."/>
            <person name="Schranz E."/>
            <person name="Heidstra R."/>
            <person name="Miyata K."/>
            <person name="Fedorova E."/>
            <person name="Kohlen W."/>
            <person name="Bisseling T."/>
            <person name="Smit S."/>
            <person name="Geurts R."/>
        </authorList>
    </citation>
    <scope>NUCLEOTIDE SEQUENCE [LARGE SCALE GENOMIC DNA]</scope>
    <source>
        <strain evidence="3">cv. RG33-2</strain>
    </source>
</reference>
<name>A0A2P5FWT1_TREOI</name>
<protein>
    <submittedName>
        <fullName evidence="2">Uncharacterized protein</fullName>
    </submittedName>
</protein>
<feature type="region of interest" description="Disordered" evidence="1">
    <location>
        <begin position="64"/>
        <end position="89"/>
    </location>
</feature>
<proteinExistence type="predicted"/>
<comment type="caution">
    <text evidence="2">The sequence shown here is derived from an EMBL/GenBank/DDBJ whole genome shotgun (WGS) entry which is preliminary data.</text>
</comment>
<feature type="compositionally biased region" description="Basic residues" evidence="1">
    <location>
        <begin position="75"/>
        <end position="85"/>
    </location>
</feature>
<dbReference type="Proteomes" id="UP000237000">
    <property type="component" value="Unassembled WGS sequence"/>
</dbReference>
<sequence>MPSNHNGSWGELNTPVNEMKWTTVNESKAHHVIANKNHGVSTMNPPHHFLTLQHKIDPRHVRSVHRAPDIERAKARAKRRHRRNPRNTESFDECVNHSLVYGSFQHRVRINVADLRSAVTVFVEGQQRRIQWHGLSTDLN</sequence>
<keyword evidence="3" id="KW-1185">Reference proteome</keyword>
<dbReference type="InParanoid" id="A0A2P5FWT1"/>
<evidence type="ECO:0000313" key="2">
    <source>
        <dbReference type="EMBL" id="POO02261.1"/>
    </source>
</evidence>
<evidence type="ECO:0000256" key="1">
    <source>
        <dbReference type="SAM" id="MobiDB-lite"/>
    </source>
</evidence>
<organism evidence="2 3">
    <name type="scientific">Trema orientale</name>
    <name type="common">Charcoal tree</name>
    <name type="synonym">Celtis orientalis</name>
    <dbReference type="NCBI Taxonomy" id="63057"/>
    <lineage>
        <taxon>Eukaryota</taxon>
        <taxon>Viridiplantae</taxon>
        <taxon>Streptophyta</taxon>
        <taxon>Embryophyta</taxon>
        <taxon>Tracheophyta</taxon>
        <taxon>Spermatophyta</taxon>
        <taxon>Magnoliopsida</taxon>
        <taxon>eudicotyledons</taxon>
        <taxon>Gunneridae</taxon>
        <taxon>Pentapetalae</taxon>
        <taxon>rosids</taxon>
        <taxon>fabids</taxon>
        <taxon>Rosales</taxon>
        <taxon>Cannabaceae</taxon>
        <taxon>Trema</taxon>
    </lineage>
</organism>
<dbReference type="AlphaFoldDB" id="A0A2P5FWT1"/>
<evidence type="ECO:0000313" key="3">
    <source>
        <dbReference type="Proteomes" id="UP000237000"/>
    </source>
</evidence>
<gene>
    <name evidence="2" type="ORF">TorRG33x02_020450</name>
</gene>
<dbReference type="EMBL" id="JXTC01000005">
    <property type="protein sequence ID" value="POO02261.1"/>
    <property type="molecule type" value="Genomic_DNA"/>
</dbReference>
<feature type="compositionally biased region" description="Basic and acidic residues" evidence="1">
    <location>
        <begin position="64"/>
        <end position="74"/>
    </location>
</feature>